<accession>A0A0S2ZLZ0</accession>
<dbReference type="InterPro" id="IPR055268">
    <property type="entry name" value="PCB-like"/>
</dbReference>
<dbReference type="PANTHER" id="PTHR43778">
    <property type="entry name" value="PYRUVATE CARBOXYLASE"/>
    <property type="match status" value="1"/>
</dbReference>
<dbReference type="KEGG" id="fhw:RN87_04840"/>
<gene>
    <name evidence="1" type="ORF">RN87_04840</name>
</gene>
<sequence length="162" mass="18882">MSERWTSITYGYSFNYCLTTTEMLPIIEKLDSVGYHSLEMWGGATFDAAIRFLNEDPWERLREIKKRVKNTKLQMLLRGQNLLGYRNYVDDIVERFVKKSIENGIDIVRIFDALNDVRNLQTACEATKKAGGHAQLAMSYTISPVHTIEYYRNYDGYTRNIC</sequence>
<dbReference type="GO" id="GO:0005737">
    <property type="term" value="C:cytoplasm"/>
    <property type="evidence" value="ECO:0007669"/>
    <property type="project" value="TreeGrafter"/>
</dbReference>
<dbReference type="EMBL" id="CP013331">
    <property type="protein sequence ID" value="ALQ39862.1"/>
    <property type="molecule type" value="Genomic_DNA"/>
</dbReference>
<dbReference type="Proteomes" id="UP000063275">
    <property type="component" value="Chromosome"/>
</dbReference>
<dbReference type="PANTHER" id="PTHR43778:SF2">
    <property type="entry name" value="PYRUVATE CARBOXYLASE, MITOCHONDRIAL"/>
    <property type="match status" value="1"/>
</dbReference>
<evidence type="ECO:0000313" key="2">
    <source>
        <dbReference type="Proteomes" id="UP000063275"/>
    </source>
</evidence>
<dbReference type="GO" id="GO:0004736">
    <property type="term" value="F:pyruvate carboxylase activity"/>
    <property type="evidence" value="ECO:0007669"/>
    <property type="project" value="TreeGrafter"/>
</dbReference>
<dbReference type="AlphaFoldDB" id="A0A0S2ZLZ0"/>
<dbReference type="Gene3D" id="3.20.20.70">
    <property type="entry name" value="Aldolase class I"/>
    <property type="match status" value="1"/>
</dbReference>
<dbReference type="GO" id="GO:0006094">
    <property type="term" value="P:gluconeogenesis"/>
    <property type="evidence" value="ECO:0007669"/>
    <property type="project" value="TreeGrafter"/>
</dbReference>
<name>A0A0S2ZLZ0_9FUSO</name>
<reference evidence="1 2" key="1">
    <citation type="submission" date="2015-11" db="EMBL/GenBank/DDBJ databases">
        <authorList>
            <person name="Zhang Y."/>
            <person name="Guo Z."/>
        </authorList>
    </citation>
    <scope>NUCLEOTIDE SEQUENCE [LARGE SCALE GENOMIC DNA]</scope>
    <source>
        <strain evidence="1 2">ChDC F174</strain>
    </source>
</reference>
<proteinExistence type="predicted"/>
<evidence type="ECO:0000313" key="1">
    <source>
        <dbReference type="EMBL" id="ALQ39862.1"/>
    </source>
</evidence>
<protein>
    <submittedName>
        <fullName evidence="1">Uncharacterized protein</fullName>
    </submittedName>
</protein>
<dbReference type="CDD" id="cd07937">
    <property type="entry name" value="DRE_TIM_PC_TC_5S"/>
    <property type="match status" value="1"/>
</dbReference>
<dbReference type="InterPro" id="IPR013785">
    <property type="entry name" value="Aldolase_TIM"/>
</dbReference>
<dbReference type="SUPFAM" id="SSF51569">
    <property type="entry name" value="Aldolase"/>
    <property type="match status" value="1"/>
</dbReference>
<organism evidence="1">
    <name type="scientific">Fusobacterium hwasookii ChDC F174</name>
    <dbReference type="NCBI Taxonomy" id="1307442"/>
    <lineage>
        <taxon>Bacteria</taxon>
        <taxon>Fusobacteriati</taxon>
        <taxon>Fusobacteriota</taxon>
        <taxon>Fusobacteriia</taxon>
        <taxon>Fusobacteriales</taxon>
        <taxon>Fusobacteriaceae</taxon>
        <taxon>Fusobacterium</taxon>
    </lineage>
</organism>